<comment type="similarity">
    <text evidence="1">Belongs to the poly(ADP-ribose) glycohydrolase family.</text>
</comment>
<dbReference type="GO" id="GO:0006282">
    <property type="term" value="P:regulation of DNA repair"/>
    <property type="evidence" value="ECO:0007669"/>
    <property type="project" value="InterPro"/>
</dbReference>
<feature type="active site" evidence="4">
    <location>
        <position position="290"/>
    </location>
</feature>
<dbReference type="AlphaFoldDB" id="E3NDC8"/>
<dbReference type="InterPro" id="IPR046372">
    <property type="entry name" value="PARG_cat_C"/>
</dbReference>
<feature type="domain" description="PARG catalytic Macro" evidence="6">
    <location>
        <begin position="245"/>
        <end position="452"/>
    </location>
</feature>
<feature type="binding site" evidence="5">
    <location>
        <position position="275"/>
    </location>
    <ligand>
        <name>substrate</name>
    </ligand>
</feature>
<keyword evidence="3" id="KW-0378">Hydrolase</keyword>
<dbReference type="GO" id="GO:0005737">
    <property type="term" value="C:cytoplasm"/>
    <property type="evidence" value="ECO:0007669"/>
    <property type="project" value="TreeGrafter"/>
</dbReference>
<dbReference type="HOGENOM" id="CLU_013388_4_0_1"/>
<dbReference type="GO" id="GO:0005634">
    <property type="term" value="C:nucleus"/>
    <property type="evidence" value="ECO:0007669"/>
    <property type="project" value="TreeGrafter"/>
</dbReference>
<dbReference type="Pfam" id="PF20811">
    <property type="entry name" value="PARG_cat_N"/>
    <property type="match status" value="1"/>
</dbReference>
<dbReference type="eggNOG" id="KOG2064">
    <property type="taxonomic scope" value="Eukaryota"/>
</dbReference>
<gene>
    <name evidence="8" type="primary">Cre-pme-3</name>
    <name evidence="8" type="ORF">CRE_02637</name>
</gene>
<dbReference type="PANTHER" id="PTHR12837">
    <property type="entry name" value="POLY ADP-RIBOSE GLYCOHYDROLASE"/>
    <property type="match status" value="1"/>
</dbReference>
<reference evidence="8" key="1">
    <citation type="submission" date="2007-07" db="EMBL/GenBank/DDBJ databases">
        <title>PCAP assembly of the Caenorhabditis remanei genome.</title>
        <authorList>
            <consortium name="The Caenorhabditis remanei Sequencing Consortium"/>
            <person name="Wilson R.K."/>
        </authorList>
    </citation>
    <scope>NUCLEOTIDE SEQUENCE [LARGE SCALE GENOMIC DNA]</scope>
    <source>
        <strain evidence="8">PB4641</strain>
    </source>
</reference>
<dbReference type="Proteomes" id="UP000008281">
    <property type="component" value="Unassembled WGS sequence"/>
</dbReference>
<dbReference type="EMBL" id="DS268608">
    <property type="protein sequence ID" value="EFO93557.1"/>
    <property type="molecule type" value="Genomic_DNA"/>
</dbReference>
<keyword evidence="9" id="KW-1185">Reference proteome</keyword>
<evidence type="ECO:0000259" key="6">
    <source>
        <dbReference type="Pfam" id="PF05028"/>
    </source>
</evidence>
<feature type="binding site" evidence="5">
    <location>
        <position position="289"/>
    </location>
    <ligand>
        <name>substrate</name>
    </ligand>
</feature>
<evidence type="ECO:0000256" key="2">
    <source>
        <dbReference type="ARBA" id="ARBA00012255"/>
    </source>
</evidence>
<sequence length="504" mass="58685">MTSSELTHISEVFDERNLIFQPDYSSVDPKRHYRYCSISGMEDPEHFHRFSEDTEKELLLKQYWRPVDENGTPNPHYLENRTRLENFLKEYKNTGGIELLETTILEILNSDERIVEKFESLPGLRKFFKVTTERIEDLMEKFANVVRIALRVEDVLPVRIYRLVDDVISATFSQEQCAVLLAWMFFDSRRNRSFLNILNSTHPISIEKIKFLLHYFEKVTEEMPQGVISFMRIKNSNFWENEFEKNREKKLSKAIVFDELLIEQTALCTQIDFANKHIGGGVLRLGGVQEEIRFLMCPEMIVSMLLFDRMEPDEAISIVGAQVYSSYSGYSGKLKWQPLSPSDALQNNPDYRDRFGRLQTEAMAINAIKFFGRQFKNMSQQLEEQNLKKELLKCGVAFTAQDTPFEGIPVVSGWWGCGAYGGNKPLKFLIQLIASSIANRPLYLCTFGESQMGNKCKQMMRRLEIDQVTVGELYDLLLKVPKLELYEEMHVFDSIEEMLCRRSQ</sequence>
<evidence type="ECO:0000256" key="1">
    <source>
        <dbReference type="ARBA" id="ARBA00009545"/>
    </source>
</evidence>
<feature type="domain" description="PARG helical" evidence="7">
    <location>
        <begin position="143"/>
        <end position="232"/>
    </location>
</feature>
<feature type="active site" evidence="4">
    <location>
        <position position="291"/>
    </location>
</feature>
<proteinExistence type="inferred from homology"/>
<dbReference type="InterPro" id="IPR007724">
    <property type="entry name" value="Poly_GlycHdrlase"/>
</dbReference>
<evidence type="ECO:0000313" key="9">
    <source>
        <dbReference type="Proteomes" id="UP000008281"/>
    </source>
</evidence>
<evidence type="ECO:0000256" key="4">
    <source>
        <dbReference type="PIRSR" id="PIRSR607724-1"/>
    </source>
</evidence>
<organism evidence="9">
    <name type="scientific">Caenorhabditis remanei</name>
    <name type="common">Caenorhabditis vulgaris</name>
    <dbReference type="NCBI Taxonomy" id="31234"/>
    <lineage>
        <taxon>Eukaryota</taxon>
        <taxon>Metazoa</taxon>
        <taxon>Ecdysozoa</taxon>
        <taxon>Nematoda</taxon>
        <taxon>Chromadorea</taxon>
        <taxon>Rhabditida</taxon>
        <taxon>Rhabditina</taxon>
        <taxon>Rhabditomorpha</taxon>
        <taxon>Rhabditoidea</taxon>
        <taxon>Rhabditidae</taxon>
        <taxon>Peloderinae</taxon>
        <taxon>Caenorhabditis</taxon>
    </lineage>
</organism>
<dbReference type="InterPro" id="IPR048362">
    <property type="entry name" value="PARG_helical"/>
</dbReference>
<accession>E3NDC8</accession>
<dbReference type="PANTHER" id="PTHR12837:SF15">
    <property type="entry name" value="POLY(ADP-RIBOSE) GLYCOHYDROLASE"/>
    <property type="match status" value="1"/>
</dbReference>
<dbReference type="GO" id="GO:1990966">
    <property type="term" value="P:ATP generation from poly-ADP-D-ribose"/>
    <property type="evidence" value="ECO:0007669"/>
    <property type="project" value="TreeGrafter"/>
</dbReference>
<evidence type="ECO:0000256" key="5">
    <source>
        <dbReference type="PIRSR" id="PIRSR607724-2"/>
    </source>
</evidence>
<dbReference type="FunCoup" id="E3NDC8">
    <property type="interactions" value="146"/>
</dbReference>
<dbReference type="Pfam" id="PF05028">
    <property type="entry name" value="PARG_cat_C"/>
    <property type="match status" value="1"/>
</dbReference>
<dbReference type="GO" id="GO:0005975">
    <property type="term" value="P:carbohydrate metabolic process"/>
    <property type="evidence" value="ECO:0007669"/>
    <property type="project" value="InterPro"/>
</dbReference>
<dbReference type="OMA" id="RICRCMP"/>
<evidence type="ECO:0000313" key="8">
    <source>
        <dbReference type="EMBL" id="EFO93557.1"/>
    </source>
</evidence>
<dbReference type="GO" id="GO:0004649">
    <property type="term" value="F:poly(ADP-ribose) glycohydrolase activity"/>
    <property type="evidence" value="ECO:0007669"/>
    <property type="project" value="UniProtKB-EC"/>
</dbReference>
<name>E3NDC8_CAERE</name>
<dbReference type="InParanoid" id="E3NDC8"/>
<dbReference type="GO" id="GO:0009225">
    <property type="term" value="P:nucleotide-sugar metabolic process"/>
    <property type="evidence" value="ECO:0007669"/>
    <property type="project" value="TreeGrafter"/>
</dbReference>
<protein>
    <recommendedName>
        <fullName evidence="2">poly(ADP-ribose) glycohydrolase</fullName>
        <ecNumber evidence="2">3.2.1.143</ecNumber>
    </recommendedName>
</protein>
<feature type="binding site" evidence="5">
    <location>
        <position position="330"/>
    </location>
    <ligand>
        <name>substrate</name>
    </ligand>
</feature>
<dbReference type="STRING" id="31234.E3NDC8"/>
<dbReference type="OrthoDB" id="1937899at2759"/>
<evidence type="ECO:0000259" key="7">
    <source>
        <dbReference type="Pfam" id="PF20811"/>
    </source>
</evidence>
<dbReference type="EC" id="3.2.1.143" evidence="2"/>
<evidence type="ECO:0000256" key="3">
    <source>
        <dbReference type="ARBA" id="ARBA00022801"/>
    </source>
</evidence>
<feature type="active site" evidence="4">
    <location>
        <position position="272"/>
    </location>
</feature>